<comment type="subcellular location">
    <subcellularLocation>
        <location evidence="1">Secreted</location>
    </subcellularLocation>
</comment>
<evidence type="ECO:0000259" key="4">
    <source>
        <dbReference type="Pfam" id="PF12256"/>
    </source>
</evidence>
<dbReference type="PANTHER" id="PTHR32305">
    <property type="match status" value="1"/>
</dbReference>
<dbReference type="Gene3D" id="2.180.10.10">
    <property type="entry name" value="RHS repeat-associated core"/>
    <property type="match status" value="3"/>
</dbReference>
<protein>
    <recommendedName>
        <fullName evidence="4">Insecticide toxin TcdB middle/N-terminal domain-containing protein</fullName>
    </recommendedName>
</protein>
<dbReference type="EMBL" id="CP098023">
    <property type="protein sequence ID" value="WKD48572.1"/>
    <property type="molecule type" value="Genomic_DNA"/>
</dbReference>
<keyword evidence="6" id="KW-1185">Reference proteome</keyword>
<proteinExistence type="predicted"/>
<evidence type="ECO:0000256" key="1">
    <source>
        <dbReference type="ARBA" id="ARBA00004613"/>
    </source>
</evidence>
<dbReference type="InterPro" id="IPR050708">
    <property type="entry name" value="T6SS_VgrG/RHS"/>
</dbReference>
<gene>
    <name evidence="5" type="ORF">M8T91_11630</name>
</gene>
<dbReference type="PANTHER" id="PTHR32305:SF15">
    <property type="entry name" value="PROTEIN RHSA-RELATED"/>
    <property type="match status" value="1"/>
</dbReference>
<evidence type="ECO:0000256" key="3">
    <source>
        <dbReference type="ARBA" id="ARBA00023026"/>
    </source>
</evidence>
<organism evidence="5 6">
    <name type="scientific">Microbulbifer spongiae</name>
    <dbReference type="NCBI Taxonomy" id="2944933"/>
    <lineage>
        <taxon>Bacteria</taxon>
        <taxon>Pseudomonadati</taxon>
        <taxon>Pseudomonadota</taxon>
        <taxon>Gammaproteobacteria</taxon>
        <taxon>Cellvibrionales</taxon>
        <taxon>Microbulbiferaceae</taxon>
        <taxon>Microbulbifer</taxon>
    </lineage>
</organism>
<sequence length="2169" mass="237945">MSESGAATYTIPLQVGPSSGGSTPALSVTYSSSGSNGPLGVGWGINGLSAITACRKTLEEDGANGSAFDRFCLDGQRLKLVLGQYGSLGSEYRTSIDSFVRVRLVSSSTGNGQGFEVYRKDGSISYYGMNEDAQQESTWYLNTQEDSVGNRIEYTYLKDTALGEHLIETVDYSAHGYHAVALNRIQFHYDTNRSDKRYGYRFGQKIAATRRLTAITSSAGSVELRRYNFSYQKSATGRLLLEEVEECVNSNCRKPTVFTYAKSAGAGLVNSLANPNIFHSGFEGGKYGDVNGDGRTDFVFIRYDGSNGKRYIRIALGTEQGSLAIQPGQMRIRSNERKEWHLLDYNNDGKDDLLHTPISDSSAYWEVNYSNGVAFSVTDTPTAITFQKGQVGQMHDFNADGLPDYIYFTGGSTSYFDSEPPKLKVRELQRSSSGKLSFKNSEVARSLSLPSSSPPGGGNGLYLGRTSVNIRDKDIVADFNGDGVADLTAVVSTHWHCTEPSIDCANGITSSTDSHFVVLMSDSNGGHSAVYSRRLSNSGGSTEHRVSDLNGDGLPDLLYRTSNTSNWEIYHFNGVKFVSAGFLPTIVDDNIQFYDWDMDGLVDILYPNANDKLNNEYQYLYVLPNESDGFGVGFRTGLILGVDKNDHNHYIMDLTGDGRPELVEKCANRDEKENHCDDMRNRGFFIGSGLTDKYVRVLKPKHSDKPVDVLTEVENGFGVKTEIRYARLNDDSANVYTRKKGSFTLNYGRGSPVFDLYSPMYVVQNVISDAPAANDNSNTVEAHYHYAGARMQSGGRGFLGFESVTTYDPQNKVKTTTRYRQDYPYIGMPSQTAKVIEPNASNIKTPASCSESSLKLISCSINTLKSVEPVSGKTVMPYISQAQDKSYSLNGNYLGKVVTTTSYTAANDIKFGNASSVVVKNYDASNTLVQSKTTSNKYNNEVSSSRWHLARLSESSITTQRYASLAAPQIKRTVHFDYDSQTGLLTDEWVAKGSAQELHTRYEHDRFGNRIKTIVTDALGESRTSRTGYDNYGRFPISRTNALGQTVEQYLGMDAFGQPREVLDISEVATVYAYSEFGTRYFEYHETGSHSTILSTLCADSGDCPTVAGIPAHFKVITTGIEQAKSVMYHDRLGREIRKQTQDFHGNPVFVDTQYDEQSRVKRISDPYGSGSSPRWTTYSYDILGRTTKVDSPSGQCDSTITYNGLTETATNCAQQTKVTQKNVLGELAQVTDNIGGKLKYAYYADGNLRHVRVLNSGGGETSVTSVEYDNLGRKNRMVDPDKGTWTYGYTGFGELAWQKDAKGQGTAMTYDALGRMVTRADYTSFNSNSQMGTLQNFSRWFYDRYPGCNSIRFDGKLVAVAQASVAIGAGCNSNMEDVSYLKLLHYDIYGRLGETVTGLGLLNGEGDFYEKVTYDQYGRVSHSFDASNQQLGKGEGYLRGVETVYNPYGYKVGVRDIQAAAGKGYYYRIKDMNLRGQVKEVLLGNGLTTTYEYHPQHYRLTNILTDINPGVGQVQNLSYDWSAIGNLLSKADLSGDGSYSKDLQESFEYDGLNRLRYARLYQAGGHTTTQEVRYDDAGNITYKTGVGSYEYSGPRPHAVTKAGNTSYQYDNNGNMSSDSGSRTLDYTVFDKPSLVTKGSHDTRFYYGPDRSRFKRVDDNGKGTVTTLQIGSVEKVIERSTSGVTIKSFYRRNIAGVAIERVELNTADEIGSTSTQYLHKDLQGSLDVITDSNGQVAEDAAGNKLVYSFDAWGKRRNALSWQQIAGAPANTVSTLRVGIFNHMSSNRGYTGHEMLDEVGLIHMNGRVYDPTLARFVSADPMIDGITSVQGYNRYAYVHNNPLTYTDPSGYSSWNKFRDAFLNNRDIHRYLAGKPLLNTVAQIAICVVSGPGCPAALAMYNANQTYQVTGDIGLAFRNGLLAGVSAAAFSAMPGGWSPTNIAIRGVTGGVLAKLGGGKFAHGFISAGVGGGFGQDTHIAVKMVVSGLVSEATGGKFANGAATAAFQSIVVGGLSKLAKNTGDVDSELEGLSEEQKQKNFDKNLASFEKALSVIDEVSDLEVPGFTVVDSSELNGRLAGISCGLFGCDDNILVSKQYLQTGRSATDFLSTAYHEVLHFNDPGYINAHTGFLARFGVMSSRHQEIYKLDRHIKLGGLRGTLERDIYNAFTNE</sequence>
<name>A0ABY9E894_9GAMM</name>
<dbReference type="NCBIfam" id="TIGR03696">
    <property type="entry name" value="Rhs_assc_core"/>
    <property type="match status" value="1"/>
</dbReference>
<dbReference type="SUPFAM" id="SSF69318">
    <property type="entry name" value="Integrin alpha N-terminal domain"/>
    <property type="match status" value="1"/>
</dbReference>
<dbReference type="RefSeq" id="WP_301414334.1">
    <property type="nucleotide sequence ID" value="NZ_CP098023.1"/>
</dbReference>
<accession>A0ABY9E894</accession>
<dbReference type="Pfam" id="PF12256">
    <property type="entry name" value="TcdB_toxin_midN"/>
    <property type="match status" value="1"/>
</dbReference>
<reference evidence="5 6" key="1">
    <citation type="submission" date="2022-05" db="EMBL/GenBank/DDBJ databases">
        <title>Microbulbifer sp. nov., isolated from sponge.</title>
        <authorList>
            <person name="Gao L."/>
        </authorList>
    </citation>
    <scope>NUCLEOTIDE SEQUENCE [LARGE SCALE GENOMIC DNA]</scope>
    <source>
        <strain evidence="5 6">MI-G</strain>
    </source>
</reference>
<keyword evidence="2" id="KW-0964">Secreted</keyword>
<dbReference type="Proteomes" id="UP001321520">
    <property type="component" value="Chromosome"/>
</dbReference>
<dbReference type="InterPro" id="IPR028994">
    <property type="entry name" value="Integrin_alpha_N"/>
</dbReference>
<dbReference type="InterPro" id="IPR003284">
    <property type="entry name" value="Sal_SpvB"/>
</dbReference>
<keyword evidence="3" id="KW-0843">Virulence</keyword>
<evidence type="ECO:0000313" key="6">
    <source>
        <dbReference type="Proteomes" id="UP001321520"/>
    </source>
</evidence>
<dbReference type="InterPro" id="IPR022045">
    <property type="entry name" value="TcdB_toxin_mid/N"/>
</dbReference>
<evidence type="ECO:0000256" key="2">
    <source>
        <dbReference type="ARBA" id="ARBA00022525"/>
    </source>
</evidence>
<evidence type="ECO:0000313" key="5">
    <source>
        <dbReference type="EMBL" id="WKD48572.1"/>
    </source>
</evidence>
<feature type="domain" description="Insecticide toxin TcdB middle/N-terminal" evidence="4">
    <location>
        <begin position="694"/>
        <end position="821"/>
    </location>
</feature>
<dbReference type="Pfam" id="PF03534">
    <property type="entry name" value="SpvB"/>
    <property type="match status" value="1"/>
</dbReference>
<dbReference type="InterPro" id="IPR022385">
    <property type="entry name" value="Rhs_assc_core"/>
</dbReference>